<dbReference type="Pfam" id="PF24096">
    <property type="entry name" value="DUF7379"/>
    <property type="match status" value="1"/>
</dbReference>
<proteinExistence type="predicted"/>
<dbReference type="AlphaFoldDB" id="A0A382BHF1"/>
<dbReference type="InterPro" id="IPR055803">
    <property type="entry name" value="DUF7379"/>
</dbReference>
<gene>
    <name evidence="2" type="ORF">METZ01_LOCUS165785</name>
</gene>
<dbReference type="Gene3D" id="3.40.50.1820">
    <property type="entry name" value="alpha/beta hydrolase"/>
    <property type="match status" value="1"/>
</dbReference>
<dbReference type="PANTHER" id="PTHR37946:SF1">
    <property type="entry name" value="SLL1969 PROTEIN"/>
    <property type="match status" value="1"/>
</dbReference>
<dbReference type="EMBL" id="UINC01029728">
    <property type="protein sequence ID" value="SVB12931.1"/>
    <property type="molecule type" value="Genomic_DNA"/>
</dbReference>
<organism evidence="2">
    <name type="scientific">marine metagenome</name>
    <dbReference type="NCBI Taxonomy" id="408172"/>
    <lineage>
        <taxon>unclassified sequences</taxon>
        <taxon>metagenomes</taxon>
        <taxon>ecological metagenomes</taxon>
    </lineage>
</organism>
<name>A0A382BHF1_9ZZZZ</name>
<feature type="domain" description="DUF7379" evidence="1">
    <location>
        <begin position="30"/>
        <end position="104"/>
    </location>
</feature>
<sequence length="208" mass="23228">VSSSIIFIHGLWMNGKDMSLLRYRFKKSGYTTFQFSYKSTQNTPLDNAHKLFEFISSIQSGKIHVVCHSLGGLVLRHYLNLYPAQNLGNIVMLGTPNKTSAVAQTLIKFSLGKILLGKSIENGLTGMLPKWKSKKKLGIIAGYFPLASGLLFPIIEGQNDGTVSVEETRLNGSFDHITLQTTHLGLLFSKKAFTQTKYFLEYSSFMHN</sequence>
<protein>
    <recommendedName>
        <fullName evidence="1">DUF7379 domain-containing protein</fullName>
    </recommendedName>
</protein>
<evidence type="ECO:0000259" key="1">
    <source>
        <dbReference type="Pfam" id="PF24096"/>
    </source>
</evidence>
<reference evidence="2" key="1">
    <citation type="submission" date="2018-05" db="EMBL/GenBank/DDBJ databases">
        <authorList>
            <person name="Lanie J.A."/>
            <person name="Ng W.-L."/>
            <person name="Kazmierczak K.M."/>
            <person name="Andrzejewski T.M."/>
            <person name="Davidsen T.M."/>
            <person name="Wayne K.J."/>
            <person name="Tettelin H."/>
            <person name="Glass J.I."/>
            <person name="Rusch D."/>
            <person name="Podicherti R."/>
            <person name="Tsui H.-C.T."/>
            <person name="Winkler M.E."/>
        </authorList>
    </citation>
    <scope>NUCLEOTIDE SEQUENCE</scope>
</reference>
<dbReference type="SUPFAM" id="SSF53474">
    <property type="entry name" value="alpha/beta-Hydrolases"/>
    <property type="match status" value="1"/>
</dbReference>
<dbReference type="PANTHER" id="PTHR37946">
    <property type="entry name" value="SLL1969 PROTEIN"/>
    <property type="match status" value="1"/>
</dbReference>
<feature type="non-terminal residue" evidence="2">
    <location>
        <position position="1"/>
    </location>
</feature>
<evidence type="ECO:0000313" key="2">
    <source>
        <dbReference type="EMBL" id="SVB12931.1"/>
    </source>
</evidence>
<accession>A0A382BHF1</accession>
<dbReference type="InterPro" id="IPR029058">
    <property type="entry name" value="AB_hydrolase_fold"/>
</dbReference>